<reference evidence="5" key="1">
    <citation type="submission" date="2020-05" db="EMBL/GenBank/DDBJ databases">
        <authorList>
            <person name="Chiriac C."/>
            <person name="Salcher M."/>
            <person name="Ghai R."/>
            <person name="Kavagutti S V."/>
        </authorList>
    </citation>
    <scope>NUCLEOTIDE SEQUENCE</scope>
</reference>
<dbReference type="SUPFAM" id="SSF49373">
    <property type="entry name" value="Invasin/intimin cell-adhesion fragments"/>
    <property type="match status" value="3"/>
</dbReference>
<dbReference type="EMBL" id="LR796983">
    <property type="protein sequence ID" value="CAB4179872.1"/>
    <property type="molecule type" value="Genomic_DNA"/>
</dbReference>
<evidence type="ECO:0000313" key="11">
    <source>
        <dbReference type="EMBL" id="CAB5231668.1"/>
    </source>
</evidence>
<evidence type="ECO:0000313" key="5">
    <source>
        <dbReference type="EMBL" id="CAB4174724.1"/>
    </source>
</evidence>
<evidence type="ECO:0000313" key="10">
    <source>
        <dbReference type="EMBL" id="CAB4217955.1"/>
    </source>
</evidence>
<feature type="domain" description="Big-1" evidence="2">
    <location>
        <begin position="629"/>
        <end position="723"/>
    </location>
</feature>
<dbReference type="EMBL" id="LR798431">
    <property type="protein sequence ID" value="CAB5231668.1"/>
    <property type="molecule type" value="Genomic_DNA"/>
</dbReference>
<dbReference type="PROSITE" id="PS51127">
    <property type="entry name" value="BIG1"/>
    <property type="match status" value="1"/>
</dbReference>
<dbReference type="EMBL" id="LR797188">
    <property type="protein sequence ID" value="CAB4192715.1"/>
    <property type="molecule type" value="Genomic_DNA"/>
</dbReference>
<dbReference type="EMBL" id="LR796551">
    <property type="protein sequence ID" value="CAB4150982.1"/>
    <property type="molecule type" value="Genomic_DNA"/>
</dbReference>
<organism evidence="5">
    <name type="scientific">uncultured Caudovirales phage</name>
    <dbReference type="NCBI Taxonomy" id="2100421"/>
    <lineage>
        <taxon>Viruses</taxon>
        <taxon>Duplodnaviria</taxon>
        <taxon>Heunggongvirae</taxon>
        <taxon>Uroviricota</taxon>
        <taxon>Caudoviricetes</taxon>
        <taxon>Peduoviridae</taxon>
        <taxon>Maltschvirus</taxon>
        <taxon>Maltschvirus maltsch</taxon>
    </lineage>
</organism>
<evidence type="ECO:0000313" key="7">
    <source>
        <dbReference type="EMBL" id="CAB4185527.1"/>
    </source>
</evidence>
<comment type="similarity">
    <text evidence="1">Belongs to the intimin/invasin family.</text>
</comment>
<dbReference type="EMBL" id="LR797455">
    <property type="protein sequence ID" value="CAB4217955.1"/>
    <property type="molecule type" value="Genomic_DNA"/>
</dbReference>
<dbReference type="EMBL" id="LR797131">
    <property type="protein sequence ID" value="CAB4188894.1"/>
    <property type="molecule type" value="Genomic_DNA"/>
</dbReference>
<evidence type="ECO:0000259" key="2">
    <source>
        <dbReference type="PROSITE" id="PS51127"/>
    </source>
</evidence>
<evidence type="ECO:0000313" key="6">
    <source>
        <dbReference type="EMBL" id="CAB4179872.1"/>
    </source>
</evidence>
<dbReference type="InterPro" id="IPR013783">
    <property type="entry name" value="Ig-like_fold"/>
</dbReference>
<evidence type="ECO:0000313" key="9">
    <source>
        <dbReference type="EMBL" id="CAB4192715.1"/>
    </source>
</evidence>
<sequence>MNSFKKIAIASAAALAMVCTSVSVANASTPQSTSISATGIARVAGAFYVNPVLTSSVLSGTGTDTVYTLMTGAPTGVTLPSAPESHTANAQWVNGSLVDTNTVNLVTQPSRNGGISSVLAGTYTFLIWADSGTVGSALYPQIGNAVTNITVIAGSNPSSMVFSSTSLTGATRTYIPTTISVKDQAGVPTLLNQYEMIVAQPSGGSVSTSATGSDSQTVGASLWIDNTKQAKDGSIKVYLQNNNAGTASTAFSGAGFLSVSTLSASVSINTFNTVNATGVAPSSAQGVLVNSATLSGSYTGSNTITASTTNVNTKSLKFNVTAGTANTGGIVLATVSQTTGVVLPTGVVAGTTQLTLDASGNGSFTVSTTNGGVASQGYTVNVGGVTFVVTYATPTPLSTNFGLSPNPQGSTGTTSITTAFGATTKVTATVLDQFGDPSQGSLITFNLTASGNRNGSNSVIALAVTDANGFASASFTDAVAITNTSAADDHITASLVFPGSAGTVSPNTAKAYVNIHYIKTLAVSKVNISYVSGATTDLNSVLDNAVTYSVSVIDPTGTALSGIPVSYAISGGYDASALQSGTVYTSAGSANIVVKGTKVGKIIVTATAGGVTASDSTITVTNATTDARTITLDAASYSVANGGLQRVKATVKDRYGNAVASQTVTFTTSVGRFAGNALSVTGLTDATGVAIADIAPLQADIPGAGTLIATFSNGDSSTATSLVASSGTYPVATTSAKAGVTVVVAISNTSDITTAQKATDAKIAELTASVSSLIQLVTSLVAKIDEVKSNANATQAVADAKYRALVAKYNALAKKFKQPLIK</sequence>
<dbReference type="EMBL" id="LR796457">
    <property type="protein sequence ID" value="CAB4146017.1"/>
    <property type="molecule type" value="Genomic_DNA"/>
</dbReference>
<dbReference type="InterPro" id="IPR008964">
    <property type="entry name" value="Invasin/intimin_cell_adhesion"/>
</dbReference>
<evidence type="ECO:0000256" key="1">
    <source>
        <dbReference type="ARBA" id="ARBA00010116"/>
    </source>
</evidence>
<dbReference type="EMBL" id="LR796915">
    <property type="protein sequence ID" value="CAB4174724.1"/>
    <property type="molecule type" value="Genomic_DNA"/>
</dbReference>
<dbReference type="InterPro" id="IPR003344">
    <property type="entry name" value="Big_1_dom"/>
</dbReference>
<protein>
    <submittedName>
        <fullName evidence="5">Big-1 (Bacterial Ig-like domain 1) domain containing protein</fullName>
    </submittedName>
</protein>
<evidence type="ECO:0000313" key="8">
    <source>
        <dbReference type="EMBL" id="CAB4188894.1"/>
    </source>
</evidence>
<name>A0A6J5Q563_9CAUD</name>
<gene>
    <name evidence="6" type="ORF">UFOVP1032_141</name>
    <name evidence="7" type="ORF">UFOVP1125_57</name>
    <name evidence="8" type="ORF">UFOVP1173_3</name>
    <name evidence="9" type="ORF">UFOVP1241_73</name>
    <name evidence="10" type="ORF">UFOVP1491_141</name>
    <name evidence="11" type="ORF">UFOVP1579_141</name>
    <name evidence="3" type="ORF">UFOVP485_132</name>
    <name evidence="4" type="ORF">UFOVP575_84</name>
    <name evidence="5" type="ORF">UFOVP963_76</name>
</gene>
<evidence type="ECO:0000313" key="4">
    <source>
        <dbReference type="EMBL" id="CAB4150982.1"/>
    </source>
</evidence>
<dbReference type="EMBL" id="LR797080">
    <property type="protein sequence ID" value="CAB4185527.1"/>
    <property type="molecule type" value="Genomic_DNA"/>
</dbReference>
<accession>A0A6J5Q563</accession>
<proteinExistence type="inferred from homology"/>
<evidence type="ECO:0000313" key="3">
    <source>
        <dbReference type="EMBL" id="CAB4146017.1"/>
    </source>
</evidence>
<dbReference type="Gene3D" id="2.60.40.10">
    <property type="entry name" value="Immunoglobulins"/>
    <property type="match status" value="1"/>
</dbReference>
<dbReference type="SMART" id="SM00634">
    <property type="entry name" value="BID_1"/>
    <property type="match status" value="3"/>
</dbReference>